<dbReference type="EMBL" id="JBBPBM010000005">
    <property type="protein sequence ID" value="KAK8583676.1"/>
    <property type="molecule type" value="Genomic_DNA"/>
</dbReference>
<reference evidence="1 2" key="1">
    <citation type="journal article" date="2024" name="G3 (Bethesda)">
        <title>Genome assembly of Hibiscus sabdariffa L. provides insights into metabolisms of medicinal natural products.</title>
        <authorList>
            <person name="Kim T."/>
        </authorList>
    </citation>
    <scope>NUCLEOTIDE SEQUENCE [LARGE SCALE GENOMIC DNA]</scope>
    <source>
        <strain evidence="1">TK-2024</strain>
        <tissue evidence="1">Old leaves</tissue>
    </source>
</reference>
<name>A0ABR2FNI6_9ROSI</name>
<evidence type="ECO:0000313" key="2">
    <source>
        <dbReference type="Proteomes" id="UP001472677"/>
    </source>
</evidence>
<accession>A0ABR2FNI6</accession>
<sequence length="179" mass="20394">MRTDTRDNDRLQTYQNGYRVSVSVDEYRFLLSSAKPNTLLPLPKQPSYLSLAALVRSQPRFHSTNGGGDGDDVSKEELKMRIQKFYDGDDDAIPSIFEGILKRKLSGKHEESDDELMREICGNWKQPLDADADEDQEEIDIDDFWRLVSSFFSTDAEGSFETFSNITLFDQTSLCGDDN</sequence>
<evidence type="ECO:0000313" key="1">
    <source>
        <dbReference type="EMBL" id="KAK8583676.1"/>
    </source>
</evidence>
<dbReference type="Proteomes" id="UP001472677">
    <property type="component" value="Unassembled WGS sequence"/>
</dbReference>
<proteinExistence type="predicted"/>
<keyword evidence="2" id="KW-1185">Reference proteome</keyword>
<protein>
    <submittedName>
        <fullName evidence="1">Uncharacterized protein</fullName>
    </submittedName>
</protein>
<comment type="caution">
    <text evidence="1">The sequence shown here is derived from an EMBL/GenBank/DDBJ whole genome shotgun (WGS) entry which is preliminary data.</text>
</comment>
<organism evidence="1 2">
    <name type="scientific">Hibiscus sabdariffa</name>
    <name type="common">roselle</name>
    <dbReference type="NCBI Taxonomy" id="183260"/>
    <lineage>
        <taxon>Eukaryota</taxon>
        <taxon>Viridiplantae</taxon>
        <taxon>Streptophyta</taxon>
        <taxon>Embryophyta</taxon>
        <taxon>Tracheophyta</taxon>
        <taxon>Spermatophyta</taxon>
        <taxon>Magnoliopsida</taxon>
        <taxon>eudicotyledons</taxon>
        <taxon>Gunneridae</taxon>
        <taxon>Pentapetalae</taxon>
        <taxon>rosids</taxon>
        <taxon>malvids</taxon>
        <taxon>Malvales</taxon>
        <taxon>Malvaceae</taxon>
        <taxon>Malvoideae</taxon>
        <taxon>Hibiscus</taxon>
    </lineage>
</organism>
<gene>
    <name evidence="1" type="ORF">V6N12_067938</name>
</gene>